<protein>
    <recommendedName>
        <fullName evidence="3">DUF5678 domain-containing protein</fullName>
    </recommendedName>
</protein>
<gene>
    <name evidence="1" type="ORF">WA1_32165</name>
</gene>
<dbReference type="OrthoDB" id="514289at2"/>
<dbReference type="EMBL" id="ANNX02000035">
    <property type="protein sequence ID" value="KYC39556.1"/>
    <property type="molecule type" value="Genomic_DNA"/>
</dbReference>
<accession>A0A139X4F9</accession>
<reference evidence="1 2" key="1">
    <citation type="journal article" date="2013" name="Genome Biol. Evol.">
        <title>Genomes of Stigonematalean cyanobacteria (subsection V) and the evolution of oxygenic photosynthesis from prokaryotes to plastids.</title>
        <authorList>
            <person name="Dagan T."/>
            <person name="Roettger M."/>
            <person name="Stucken K."/>
            <person name="Landan G."/>
            <person name="Koch R."/>
            <person name="Major P."/>
            <person name="Gould S.B."/>
            <person name="Goremykin V.V."/>
            <person name="Rippka R."/>
            <person name="Tandeau de Marsac N."/>
            <person name="Gugger M."/>
            <person name="Lockhart P.J."/>
            <person name="Allen J.F."/>
            <person name="Brune I."/>
            <person name="Maus I."/>
            <person name="Puhler A."/>
            <person name="Martin W.F."/>
        </authorList>
    </citation>
    <scope>NUCLEOTIDE SEQUENCE [LARGE SCALE GENOMIC DNA]</scope>
    <source>
        <strain evidence="1 2">PCC 7110</strain>
    </source>
</reference>
<dbReference type="AlphaFoldDB" id="A0A139X4F9"/>
<organism evidence="1 2">
    <name type="scientific">Scytonema hofmannii PCC 7110</name>
    <dbReference type="NCBI Taxonomy" id="128403"/>
    <lineage>
        <taxon>Bacteria</taxon>
        <taxon>Bacillati</taxon>
        <taxon>Cyanobacteriota</taxon>
        <taxon>Cyanophyceae</taxon>
        <taxon>Nostocales</taxon>
        <taxon>Scytonemataceae</taxon>
        <taxon>Scytonema</taxon>
    </lineage>
</organism>
<name>A0A139X4F9_9CYAN</name>
<proteinExistence type="predicted"/>
<keyword evidence="2" id="KW-1185">Reference proteome</keyword>
<sequence length="106" mass="12417">MTSAKSIRTARRGRIFPEIQWTAEEKAKLKAEDEEFHRRCKVIFDLVKSNYIQTHYGWYMVVEPNSGDYFIDREEEVVMQTARQKHPGTVPLFFFQINETGVSGTV</sequence>
<dbReference type="Proteomes" id="UP000076925">
    <property type="component" value="Unassembled WGS sequence"/>
</dbReference>
<evidence type="ECO:0008006" key="3">
    <source>
        <dbReference type="Google" id="ProtNLM"/>
    </source>
</evidence>
<evidence type="ECO:0000313" key="1">
    <source>
        <dbReference type="EMBL" id="KYC39556.1"/>
    </source>
</evidence>
<comment type="caution">
    <text evidence="1">The sequence shown here is derived from an EMBL/GenBank/DDBJ whole genome shotgun (WGS) entry which is preliminary data.</text>
</comment>
<evidence type="ECO:0000313" key="2">
    <source>
        <dbReference type="Proteomes" id="UP000076925"/>
    </source>
</evidence>